<comment type="subunit">
    <text evidence="5">Part of the 50S ribosomal subunit; part of the 5S rRNA/L5/L18/L25 subcomplex. Contacts the 5S rRNA. Binds to the 5S rRNA independently of L5 and L18.</text>
</comment>
<evidence type="ECO:0000313" key="8">
    <source>
        <dbReference type="EMBL" id="OPX47968.1"/>
    </source>
</evidence>
<dbReference type="NCBIfam" id="TIGR00731">
    <property type="entry name" value="bL25_bact_ctc"/>
    <property type="match status" value="1"/>
</dbReference>
<dbReference type="PANTHER" id="PTHR33284:SF1">
    <property type="entry name" value="RIBOSOMAL PROTEIN L25_GLN-TRNA SYNTHETASE, ANTI-CODON-BINDING DOMAIN-CONTAINING PROTEIN"/>
    <property type="match status" value="1"/>
</dbReference>
<keyword evidence="2 5" id="KW-0694">RNA-binding</keyword>
<evidence type="ECO:0000256" key="5">
    <source>
        <dbReference type="HAMAP-Rule" id="MF_01334"/>
    </source>
</evidence>
<comment type="similarity">
    <text evidence="5">Belongs to the bacterial ribosomal protein bL25 family. CTC subfamily.</text>
</comment>
<accession>A0A1V4SX94</accession>
<keyword evidence="3 5" id="KW-0689">Ribosomal protein</keyword>
<dbReference type="Gene3D" id="2.40.240.10">
    <property type="entry name" value="Ribosomal Protein L25, Chain P"/>
    <property type="match status" value="1"/>
</dbReference>
<dbReference type="Proteomes" id="UP000191448">
    <property type="component" value="Unassembled WGS sequence"/>
</dbReference>
<organism evidence="8 9">
    <name type="scientific">Clostridium thermobutyricum DSM 4928</name>
    <dbReference type="NCBI Taxonomy" id="1121339"/>
    <lineage>
        <taxon>Bacteria</taxon>
        <taxon>Bacillati</taxon>
        <taxon>Bacillota</taxon>
        <taxon>Clostridia</taxon>
        <taxon>Eubacteriales</taxon>
        <taxon>Clostridiaceae</taxon>
        <taxon>Clostridium</taxon>
    </lineage>
</organism>
<dbReference type="InterPro" id="IPR001021">
    <property type="entry name" value="Ribosomal_bL25_long"/>
</dbReference>
<dbReference type="Pfam" id="PF01386">
    <property type="entry name" value="Ribosomal_L25p"/>
    <property type="match status" value="1"/>
</dbReference>
<gene>
    <name evidence="5 8" type="primary">ctc</name>
    <name evidence="5" type="synonym">rplY</name>
    <name evidence="8" type="ORF">CLTHE_15400</name>
</gene>
<feature type="domain" description="Large ribosomal subunit protein bL25 beta" evidence="7">
    <location>
        <begin position="98"/>
        <end position="179"/>
    </location>
</feature>
<name>A0A1V4SX94_9CLOT</name>
<dbReference type="InterPro" id="IPR029751">
    <property type="entry name" value="Ribosomal_L25_dom"/>
</dbReference>
<dbReference type="InterPro" id="IPR037121">
    <property type="entry name" value="Ribosomal_bL25_C"/>
</dbReference>
<dbReference type="Gene3D" id="2.170.120.20">
    <property type="entry name" value="Ribosomal protein L25, beta domain"/>
    <property type="match status" value="1"/>
</dbReference>
<dbReference type="GO" id="GO:0003735">
    <property type="term" value="F:structural constituent of ribosome"/>
    <property type="evidence" value="ECO:0007669"/>
    <property type="project" value="InterPro"/>
</dbReference>
<evidence type="ECO:0000256" key="2">
    <source>
        <dbReference type="ARBA" id="ARBA00022884"/>
    </source>
</evidence>
<proteinExistence type="inferred from homology"/>
<comment type="function">
    <text evidence="5">This is one of the proteins that binds to the 5S RNA in the ribosome where it forms part of the central protuberance.</text>
</comment>
<dbReference type="InterPro" id="IPR020056">
    <property type="entry name" value="Rbsml_bL25/Gln-tRNA_synth_N"/>
</dbReference>
<evidence type="ECO:0000259" key="7">
    <source>
        <dbReference type="Pfam" id="PF14693"/>
    </source>
</evidence>
<dbReference type="InterPro" id="IPR020930">
    <property type="entry name" value="Ribosomal_uL5_bac-type"/>
</dbReference>
<dbReference type="GO" id="GO:0006412">
    <property type="term" value="P:translation"/>
    <property type="evidence" value="ECO:0007669"/>
    <property type="project" value="UniProtKB-UniRule"/>
</dbReference>
<dbReference type="Pfam" id="PF14693">
    <property type="entry name" value="Ribosomal_TL5_C"/>
    <property type="match status" value="1"/>
</dbReference>
<keyword evidence="4 5" id="KW-0687">Ribonucleoprotein</keyword>
<evidence type="ECO:0000256" key="3">
    <source>
        <dbReference type="ARBA" id="ARBA00022980"/>
    </source>
</evidence>
<dbReference type="GO" id="GO:0008097">
    <property type="term" value="F:5S rRNA binding"/>
    <property type="evidence" value="ECO:0007669"/>
    <property type="project" value="InterPro"/>
</dbReference>
<dbReference type="GO" id="GO:0022625">
    <property type="term" value="C:cytosolic large ribosomal subunit"/>
    <property type="evidence" value="ECO:0007669"/>
    <property type="project" value="TreeGrafter"/>
</dbReference>
<dbReference type="CDD" id="cd00495">
    <property type="entry name" value="Ribosomal_L25_TL5_CTC"/>
    <property type="match status" value="1"/>
</dbReference>
<comment type="caution">
    <text evidence="8">The sequence shown here is derived from an EMBL/GenBank/DDBJ whole genome shotgun (WGS) entry which is preliminary data.</text>
</comment>
<evidence type="ECO:0000256" key="1">
    <source>
        <dbReference type="ARBA" id="ARBA00022730"/>
    </source>
</evidence>
<dbReference type="PANTHER" id="PTHR33284">
    <property type="entry name" value="RIBOSOMAL PROTEIN L25/GLN-TRNA SYNTHETASE, ANTI-CODON-BINDING DOMAIN-CONTAINING PROTEIN"/>
    <property type="match status" value="1"/>
</dbReference>
<dbReference type="RefSeq" id="WP_080022727.1">
    <property type="nucleotide sequence ID" value="NZ_LTAY01000037.1"/>
</dbReference>
<reference evidence="8 9" key="1">
    <citation type="submission" date="2016-02" db="EMBL/GenBank/DDBJ databases">
        <title>Genome sequence of Clostridium thermobutyricum DSM 4928.</title>
        <authorList>
            <person name="Poehlein A."/>
            <person name="Daniel R."/>
        </authorList>
    </citation>
    <scope>NUCLEOTIDE SEQUENCE [LARGE SCALE GENOMIC DNA]</scope>
    <source>
        <strain evidence="8 9">DSM 4928</strain>
    </source>
</reference>
<feature type="domain" description="Large ribosomal subunit protein bL25 L25" evidence="6">
    <location>
        <begin position="4"/>
        <end position="90"/>
    </location>
</feature>
<dbReference type="HAMAP" id="MF_01334">
    <property type="entry name" value="Ribosomal_bL25_CTC"/>
    <property type="match status" value="1"/>
</dbReference>
<sequence length="198" mass="22183">MSGLNIEKRDNSIINSGKKCRHKGKVPGVFYGKEIGNFMFEVSELELNREVSNIGEHGVLNFSLDNEEKKALIKEVQRDPVTHKIIHIDLGEIKNQGEIETEVPIQYIGEKRLISKGVVLQKEKDSVKISCKVDNVPKNIKIDISKGISGSVYRYSDLEVGNEISIIENIDSVIASISNEKKTVSQINELDVVNYSDK</sequence>
<evidence type="ECO:0000256" key="4">
    <source>
        <dbReference type="ARBA" id="ARBA00023274"/>
    </source>
</evidence>
<keyword evidence="1 5" id="KW-0699">rRNA-binding</keyword>
<dbReference type="EMBL" id="LTAY01000037">
    <property type="protein sequence ID" value="OPX47968.1"/>
    <property type="molecule type" value="Genomic_DNA"/>
</dbReference>
<evidence type="ECO:0000259" key="6">
    <source>
        <dbReference type="Pfam" id="PF01386"/>
    </source>
</evidence>
<dbReference type="InterPro" id="IPR011035">
    <property type="entry name" value="Ribosomal_bL25/Gln-tRNA_synth"/>
</dbReference>
<dbReference type="SUPFAM" id="SSF50715">
    <property type="entry name" value="Ribosomal protein L25-like"/>
    <property type="match status" value="1"/>
</dbReference>
<protein>
    <recommendedName>
        <fullName evidence="5">Large ribosomal subunit protein bL25</fullName>
    </recommendedName>
    <alternativeName>
        <fullName evidence="5">General stress protein CTC</fullName>
    </alternativeName>
</protein>
<dbReference type="OrthoDB" id="9790002at2"/>
<evidence type="ECO:0000313" key="9">
    <source>
        <dbReference type="Proteomes" id="UP000191448"/>
    </source>
</evidence>
<dbReference type="AlphaFoldDB" id="A0A1V4SX94"/>
<dbReference type="InterPro" id="IPR020057">
    <property type="entry name" value="Ribosomal_bL25_b-dom"/>
</dbReference>